<feature type="domain" description="Thiamine pyrophosphate enzyme N-terminal TPP-binding" evidence="14">
    <location>
        <begin position="2"/>
        <end position="111"/>
    </location>
</feature>
<keyword evidence="7 11" id="KW-0479">Metal-binding</keyword>
<dbReference type="AlphaFoldDB" id="A0A1N6FJ61"/>
<organism evidence="15 16">
    <name type="scientific">Vannielia litorea</name>
    <dbReference type="NCBI Taxonomy" id="1217970"/>
    <lineage>
        <taxon>Bacteria</taxon>
        <taxon>Pseudomonadati</taxon>
        <taxon>Pseudomonadota</taxon>
        <taxon>Alphaproteobacteria</taxon>
        <taxon>Rhodobacterales</taxon>
        <taxon>Paracoccaceae</taxon>
        <taxon>Vannielia</taxon>
    </lineage>
</organism>
<dbReference type="GO" id="GO:0000287">
    <property type="term" value="F:magnesium ion binding"/>
    <property type="evidence" value="ECO:0007669"/>
    <property type="project" value="UniProtKB-UniRule"/>
</dbReference>
<evidence type="ECO:0000256" key="3">
    <source>
        <dbReference type="ARBA" id="ARBA00007812"/>
    </source>
</evidence>
<keyword evidence="6 11" id="KW-0808">Transferase</keyword>
<accession>A0A1N6FJ61</accession>
<keyword evidence="5 11" id="KW-0028">Amino-acid biosynthesis</keyword>
<dbReference type="CDD" id="cd07035">
    <property type="entry name" value="TPP_PYR_POX_like"/>
    <property type="match status" value="1"/>
</dbReference>
<dbReference type="STRING" id="1217970.SAMN05444002_1711"/>
<evidence type="ECO:0000259" key="12">
    <source>
        <dbReference type="Pfam" id="PF00205"/>
    </source>
</evidence>
<dbReference type="InterPro" id="IPR012846">
    <property type="entry name" value="Acetolactate_synth_lsu"/>
</dbReference>
<proteinExistence type="inferred from homology"/>
<dbReference type="UniPathway" id="UPA00047">
    <property type="reaction ID" value="UER00055"/>
</dbReference>
<dbReference type="Gene3D" id="3.40.50.970">
    <property type="match status" value="2"/>
</dbReference>
<reference evidence="16" key="1">
    <citation type="submission" date="2016-11" db="EMBL/GenBank/DDBJ databases">
        <authorList>
            <person name="Varghese N."/>
            <person name="Submissions S."/>
        </authorList>
    </citation>
    <scope>NUCLEOTIDE SEQUENCE [LARGE SCALE GENOMIC DNA]</scope>
    <source>
        <strain evidence="16">DSM 29440</strain>
    </source>
</reference>
<dbReference type="InterPro" id="IPR011766">
    <property type="entry name" value="TPP_enzyme_TPP-bd"/>
</dbReference>
<feature type="domain" description="Thiamine pyrophosphate enzyme central" evidence="12">
    <location>
        <begin position="185"/>
        <end position="320"/>
    </location>
</feature>
<gene>
    <name evidence="15" type="ORF">SAMN05444002_1711</name>
</gene>
<dbReference type="GO" id="GO:0009097">
    <property type="term" value="P:isoleucine biosynthetic process"/>
    <property type="evidence" value="ECO:0007669"/>
    <property type="project" value="UniProtKB-UniPathway"/>
</dbReference>
<dbReference type="Gene3D" id="3.40.50.1220">
    <property type="entry name" value="TPP-binding domain"/>
    <property type="match status" value="1"/>
</dbReference>
<evidence type="ECO:0000313" key="16">
    <source>
        <dbReference type="Proteomes" id="UP000184932"/>
    </source>
</evidence>
<dbReference type="NCBIfam" id="TIGR00118">
    <property type="entry name" value="acolac_lg"/>
    <property type="match status" value="1"/>
</dbReference>
<comment type="similarity">
    <text evidence="3 11">Belongs to the TPP enzyme family.</text>
</comment>
<dbReference type="Pfam" id="PF02776">
    <property type="entry name" value="TPP_enzyme_N"/>
    <property type="match status" value="1"/>
</dbReference>
<comment type="cofactor">
    <cofactor evidence="11">
        <name>thiamine diphosphate</name>
        <dbReference type="ChEBI" id="CHEBI:58937"/>
    </cofactor>
    <text evidence="11">Binds 1 thiamine pyrophosphate per subunit.</text>
</comment>
<dbReference type="NCBIfam" id="NF006581">
    <property type="entry name" value="PRK09107.1"/>
    <property type="match status" value="1"/>
</dbReference>
<evidence type="ECO:0000256" key="8">
    <source>
        <dbReference type="ARBA" id="ARBA00022842"/>
    </source>
</evidence>
<evidence type="ECO:0000256" key="10">
    <source>
        <dbReference type="ARBA" id="ARBA00023304"/>
    </source>
</evidence>
<evidence type="ECO:0000256" key="4">
    <source>
        <dbReference type="ARBA" id="ARBA00013145"/>
    </source>
</evidence>
<name>A0A1N6FJ61_9RHOB</name>
<dbReference type="UniPathway" id="UPA00049">
    <property type="reaction ID" value="UER00059"/>
</dbReference>
<dbReference type="GO" id="GO:0009099">
    <property type="term" value="P:L-valine biosynthetic process"/>
    <property type="evidence" value="ECO:0007669"/>
    <property type="project" value="UniProtKB-UniPathway"/>
</dbReference>
<dbReference type="CDD" id="cd02015">
    <property type="entry name" value="TPP_AHAS"/>
    <property type="match status" value="1"/>
</dbReference>
<dbReference type="InterPro" id="IPR012000">
    <property type="entry name" value="Thiamin_PyroP_enz_cen_dom"/>
</dbReference>
<dbReference type="SUPFAM" id="SSF52467">
    <property type="entry name" value="DHS-like NAD/FAD-binding domain"/>
    <property type="match status" value="1"/>
</dbReference>
<dbReference type="EC" id="2.2.1.6" evidence="4 11"/>
<dbReference type="Proteomes" id="UP000184932">
    <property type="component" value="Unassembled WGS sequence"/>
</dbReference>
<sequence length="574" mass="62784">MVVQALKDQGVEVVFGYPGGAVLPIYDEIFQQNDIRHILVRHEQGATHAAEGYARATGKPGVVLVTSGPGATNAVTGITDALMDSIPMIVLTGQVPTFAIGSDAFQEADTVGITRPCTKMNWLVKDTDDLSHTIHEAFHVATSGRPGPVLIDIPKDVQFASGNYTGPKQMQSHYAPRVKGDAEMITALVEAMEQAERPVFYTGGGVINSGRAASQLLREFVTETGFPITSTLMGLGAYPASGKEWLGMLGMHGLYEANLAMHGCDLMINVGARFDDRITGRVSDFSPNSQKAHIDIDPSSINKVIHVDFPIVGDVGHVLEDALRIWKSRGRKTNKAGLQKWWKQIAEWKAVRCLSYEPSKKSIKPQYALERLEALTKGRDRYITTEVGQHQMWAAQFLGFDEPHRWMTSGGLGTMGYGLPASIGVQIAHPEALVINVAGEASWLMNMQEMGTASQYRLPVKQFILNNERLGMVRQWQELLHGERYSHSWSEALPDFVKLAEAFGAKGFCISDPAELDDAIMEMLEHDGPVIFDCLVEKHENCFPMIPSGEPHNKMLLSGASTSDAIKEGGAVLV</sequence>
<dbReference type="SUPFAM" id="SSF52518">
    <property type="entry name" value="Thiamin diphosphate-binding fold (THDP-binding)"/>
    <property type="match status" value="2"/>
</dbReference>
<comment type="catalytic activity">
    <reaction evidence="11">
        <text>2 pyruvate + H(+) = (2S)-2-acetolactate + CO2</text>
        <dbReference type="Rhea" id="RHEA:25249"/>
        <dbReference type="ChEBI" id="CHEBI:15361"/>
        <dbReference type="ChEBI" id="CHEBI:15378"/>
        <dbReference type="ChEBI" id="CHEBI:16526"/>
        <dbReference type="ChEBI" id="CHEBI:58476"/>
        <dbReference type="EC" id="2.2.1.6"/>
    </reaction>
</comment>
<evidence type="ECO:0000256" key="6">
    <source>
        <dbReference type="ARBA" id="ARBA00022679"/>
    </source>
</evidence>
<keyword evidence="16" id="KW-1185">Reference proteome</keyword>
<protein>
    <recommendedName>
        <fullName evidence="4 11">Acetolactate synthase</fullName>
        <ecNumber evidence="4 11">2.2.1.6</ecNumber>
    </recommendedName>
</protein>
<dbReference type="InterPro" id="IPR045229">
    <property type="entry name" value="TPP_enz"/>
</dbReference>
<dbReference type="PANTHER" id="PTHR18968:SF13">
    <property type="entry name" value="ACETOLACTATE SYNTHASE CATALYTIC SUBUNIT, MITOCHONDRIAL"/>
    <property type="match status" value="1"/>
</dbReference>
<evidence type="ECO:0000256" key="7">
    <source>
        <dbReference type="ARBA" id="ARBA00022723"/>
    </source>
</evidence>
<evidence type="ECO:0000313" key="15">
    <source>
        <dbReference type="EMBL" id="SIN95284.1"/>
    </source>
</evidence>
<dbReference type="FunFam" id="3.40.50.1220:FF:000008">
    <property type="entry name" value="Acetolactate synthase"/>
    <property type="match status" value="1"/>
</dbReference>
<evidence type="ECO:0000256" key="2">
    <source>
        <dbReference type="ARBA" id="ARBA00005025"/>
    </source>
</evidence>
<keyword evidence="9 11" id="KW-0786">Thiamine pyrophosphate</keyword>
<keyword evidence="8 11" id="KW-0460">Magnesium</keyword>
<dbReference type="GO" id="GO:0005948">
    <property type="term" value="C:acetolactate synthase complex"/>
    <property type="evidence" value="ECO:0007669"/>
    <property type="project" value="TreeGrafter"/>
</dbReference>
<dbReference type="FunFam" id="3.40.50.970:FF:000007">
    <property type="entry name" value="Acetolactate synthase"/>
    <property type="match status" value="1"/>
</dbReference>
<dbReference type="InterPro" id="IPR029061">
    <property type="entry name" value="THDP-binding"/>
</dbReference>
<keyword evidence="10 11" id="KW-0100">Branched-chain amino acid biosynthesis</keyword>
<dbReference type="GO" id="GO:0030976">
    <property type="term" value="F:thiamine pyrophosphate binding"/>
    <property type="evidence" value="ECO:0007669"/>
    <property type="project" value="UniProtKB-UniRule"/>
</dbReference>
<comment type="cofactor">
    <cofactor evidence="11">
        <name>Mg(2+)</name>
        <dbReference type="ChEBI" id="CHEBI:18420"/>
    </cofactor>
    <text evidence="11">Binds 1 Mg(2+) ion per subunit.</text>
</comment>
<dbReference type="Pfam" id="PF02775">
    <property type="entry name" value="TPP_enzyme_C"/>
    <property type="match status" value="1"/>
</dbReference>
<dbReference type="InterPro" id="IPR012001">
    <property type="entry name" value="Thiamin_PyroP_enz_TPP-bd_dom"/>
</dbReference>
<dbReference type="GO" id="GO:0003984">
    <property type="term" value="F:acetolactate synthase activity"/>
    <property type="evidence" value="ECO:0007669"/>
    <property type="project" value="UniProtKB-EC"/>
</dbReference>
<evidence type="ECO:0000259" key="13">
    <source>
        <dbReference type="Pfam" id="PF02775"/>
    </source>
</evidence>
<comment type="pathway">
    <text evidence="2 11">Amino-acid biosynthesis; L-valine biosynthesis; L-valine from pyruvate: step 1/4.</text>
</comment>
<dbReference type="EMBL" id="FSRL01000001">
    <property type="protein sequence ID" value="SIN95284.1"/>
    <property type="molecule type" value="Genomic_DNA"/>
</dbReference>
<dbReference type="PANTHER" id="PTHR18968">
    <property type="entry name" value="THIAMINE PYROPHOSPHATE ENZYMES"/>
    <property type="match status" value="1"/>
</dbReference>
<evidence type="ECO:0000256" key="9">
    <source>
        <dbReference type="ARBA" id="ARBA00023052"/>
    </source>
</evidence>
<evidence type="ECO:0000256" key="11">
    <source>
        <dbReference type="RuleBase" id="RU003591"/>
    </source>
</evidence>
<comment type="pathway">
    <text evidence="1 11">Amino-acid biosynthesis; L-isoleucine biosynthesis; L-isoleucine from 2-oxobutanoate: step 1/4.</text>
</comment>
<dbReference type="InterPro" id="IPR039368">
    <property type="entry name" value="AHAS_TPP"/>
</dbReference>
<feature type="domain" description="Thiamine pyrophosphate enzyme TPP-binding" evidence="13">
    <location>
        <begin position="387"/>
        <end position="534"/>
    </location>
</feature>
<dbReference type="GO" id="GO:0050660">
    <property type="term" value="F:flavin adenine dinucleotide binding"/>
    <property type="evidence" value="ECO:0007669"/>
    <property type="project" value="InterPro"/>
</dbReference>
<dbReference type="Pfam" id="PF00205">
    <property type="entry name" value="TPP_enzyme_M"/>
    <property type="match status" value="1"/>
</dbReference>
<dbReference type="InterPro" id="IPR029035">
    <property type="entry name" value="DHS-like_NAD/FAD-binding_dom"/>
</dbReference>
<evidence type="ECO:0000259" key="14">
    <source>
        <dbReference type="Pfam" id="PF02776"/>
    </source>
</evidence>
<evidence type="ECO:0000256" key="5">
    <source>
        <dbReference type="ARBA" id="ARBA00022605"/>
    </source>
</evidence>
<evidence type="ECO:0000256" key="1">
    <source>
        <dbReference type="ARBA" id="ARBA00004974"/>
    </source>
</evidence>